<organism evidence="1 2">
    <name type="scientific">Hymenobacter gummosus</name>
    <dbReference type="NCBI Taxonomy" id="1776032"/>
    <lineage>
        <taxon>Bacteria</taxon>
        <taxon>Pseudomonadati</taxon>
        <taxon>Bacteroidota</taxon>
        <taxon>Cytophagia</taxon>
        <taxon>Cytophagales</taxon>
        <taxon>Hymenobacteraceae</taxon>
        <taxon>Hymenobacter</taxon>
    </lineage>
</organism>
<keyword evidence="2" id="KW-1185">Reference proteome</keyword>
<gene>
    <name evidence="1" type="ORF">EJV47_22460</name>
</gene>
<dbReference type="Proteomes" id="UP000282184">
    <property type="component" value="Unassembled WGS sequence"/>
</dbReference>
<evidence type="ECO:0000313" key="2">
    <source>
        <dbReference type="Proteomes" id="UP000282184"/>
    </source>
</evidence>
<dbReference type="EMBL" id="RXOF01000016">
    <property type="protein sequence ID" value="RTQ46291.1"/>
    <property type="molecule type" value="Genomic_DNA"/>
</dbReference>
<evidence type="ECO:0000313" key="1">
    <source>
        <dbReference type="EMBL" id="RTQ46291.1"/>
    </source>
</evidence>
<protein>
    <submittedName>
        <fullName evidence="1">Uncharacterized protein</fullName>
    </submittedName>
</protein>
<dbReference type="RefSeq" id="WP_126695455.1">
    <property type="nucleotide sequence ID" value="NZ_RXOF01000016.1"/>
</dbReference>
<comment type="caution">
    <text evidence="1">The sequence shown here is derived from an EMBL/GenBank/DDBJ whole genome shotgun (WGS) entry which is preliminary data.</text>
</comment>
<dbReference type="AlphaFoldDB" id="A0A431TXP1"/>
<dbReference type="OrthoDB" id="1099676at2"/>
<dbReference type="InterPro" id="IPR029470">
    <property type="entry name" value="PDDEXK_4"/>
</dbReference>
<sequence>MPDFNKNQLAEFLHGARWPVQSDPEPNFFSIAGISSREVPLSNTYAFFFRSAAPHGLGNLFATALRNILTLKKPGWPELDAAVHAACEYPMRHGQRLDLLIHDGPSERSPQSASFQILVENKINHWLANDFDNYWSSIEAKGYKAGVVLGRKAEIVPPEWTYITHLELARAVEYGLGPKIQQANPRYLPVLLHFLEHLKQMSQDPIEFAQAFAFAQRHRRELAQAKRLLTYMDTKAVQMIGQNIIAAFGDDYVGGAILPDYPRVHIRPRSTAGIDYLVWFGHMVDPAESPSFSVTLFPTTPAVRQQKKQLQQLLILHPLAQQAGIGQPGWFSHVGWFNEMLVGKDYPFNGTTLDDLAAQVREVLNTDWAPLEPVWLGGS</sequence>
<reference evidence="1 2" key="1">
    <citation type="submission" date="2018-12" db="EMBL/GenBank/DDBJ databases">
        <title>Hymenobacter gummosus sp. nov., isolated from a spring.</title>
        <authorList>
            <person name="Nie L."/>
        </authorList>
    </citation>
    <scope>NUCLEOTIDE SEQUENCE [LARGE SCALE GENOMIC DNA]</scope>
    <source>
        <strain evidence="1 2">KCTC 52166</strain>
    </source>
</reference>
<proteinExistence type="predicted"/>
<accession>A0A431TXP1</accession>
<name>A0A431TXP1_9BACT</name>
<dbReference type="Pfam" id="PF14281">
    <property type="entry name" value="PDDEXK_4"/>
    <property type="match status" value="1"/>
</dbReference>